<name>A0A420EH70_9ALTE</name>
<evidence type="ECO:0000256" key="1">
    <source>
        <dbReference type="SAM" id="Phobius"/>
    </source>
</evidence>
<reference evidence="2 3" key="1">
    <citation type="submission" date="2018-09" db="EMBL/GenBank/DDBJ databases">
        <authorList>
            <person name="Wang Z."/>
        </authorList>
    </citation>
    <scope>NUCLEOTIDE SEQUENCE [LARGE SCALE GENOMIC DNA]</scope>
    <source>
        <strain evidence="2 3">ALS 81</strain>
    </source>
</reference>
<organism evidence="2 3">
    <name type="scientific">Alginatibacterium sediminis</name>
    <dbReference type="NCBI Taxonomy" id="2164068"/>
    <lineage>
        <taxon>Bacteria</taxon>
        <taxon>Pseudomonadati</taxon>
        <taxon>Pseudomonadota</taxon>
        <taxon>Gammaproteobacteria</taxon>
        <taxon>Alteromonadales</taxon>
        <taxon>Alteromonadaceae</taxon>
        <taxon>Alginatibacterium</taxon>
    </lineage>
</organism>
<proteinExistence type="predicted"/>
<sequence>MTEQKDSLNETELNLIELNLQSRRHKTQMKYVYYAGAVLCVIGVAFAGYSLNSISKLKNDLEAVALKADSPEMQINESTSLSLQSLTSATKTAKQELALYLKDLKTKQGRHTFKYTQVELPLSGVDMWSKNVKVCTKDILSASCWAKNNKQVEIHETLNGGWLKTFSTSENESYNVCAVVCLDDY</sequence>
<keyword evidence="3" id="KW-1185">Reference proteome</keyword>
<evidence type="ECO:0000313" key="3">
    <source>
        <dbReference type="Proteomes" id="UP000286482"/>
    </source>
</evidence>
<gene>
    <name evidence="2" type="ORF">DBZ36_06200</name>
</gene>
<dbReference type="RefSeq" id="WP_120354043.1">
    <property type="nucleotide sequence ID" value="NZ_RAQO01000004.1"/>
</dbReference>
<dbReference type="EMBL" id="RAQO01000004">
    <property type="protein sequence ID" value="RKF20039.1"/>
    <property type="molecule type" value="Genomic_DNA"/>
</dbReference>
<dbReference type="AlphaFoldDB" id="A0A420EH70"/>
<keyword evidence="1" id="KW-1133">Transmembrane helix</keyword>
<comment type="caution">
    <text evidence="2">The sequence shown here is derived from an EMBL/GenBank/DDBJ whole genome shotgun (WGS) entry which is preliminary data.</text>
</comment>
<evidence type="ECO:0000313" key="2">
    <source>
        <dbReference type="EMBL" id="RKF20039.1"/>
    </source>
</evidence>
<protein>
    <submittedName>
        <fullName evidence="2">Uncharacterized protein</fullName>
    </submittedName>
</protein>
<keyword evidence="1" id="KW-0812">Transmembrane</keyword>
<keyword evidence="1" id="KW-0472">Membrane</keyword>
<feature type="transmembrane region" description="Helical" evidence="1">
    <location>
        <begin position="31"/>
        <end position="51"/>
    </location>
</feature>
<accession>A0A420EH70</accession>
<dbReference type="Proteomes" id="UP000286482">
    <property type="component" value="Unassembled WGS sequence"/>
</dbReference>